<protein>
    <recommendedName>
        <fullName evidence="3">Restriction endonuclease type IV Mrr domain-containing protein</fullName>
    </recommendedName>
</protein>
<sequence>MPELAENVLFIKLGSSGCFEKECIDEGKIKLAYEEVPHHLCLENDWEQVSAAIAEVYGTNKGATTSHRNQVKRFYTEPDTTMWITFHDCKLYYCHADSEVIFDEVTRTKTRQTLKGWKCVDSQNKTLFTQSLSGKLTKVQGFRGTICEVYEKEYLLNKINNTQHPVVKAVEDNLSDLKSSLVNLIKELSPQDFEIFVDLIFRSAGWSRVGSSGSTIKTLDIELVAPVTNERAIVQVKSQSSLSLFEEYKERLNIPEYEKIFYVTHTPDQKLQEHIDHQNSAETDSEEVDQIQVWDANKLAELSINAGLIEWLLSTVG</sequence>
<name>A0A5R9Q0I6_9GAMM</name>
<dbReference type="OrthoDB" id="819552at2"/>
<comment type="caution">
    <text evidence="1">The sequence shown here is derived from an EMBL/GenBank/DDBJ whole genome shotgun (WGS) entry which is preliminary data.</text>
</comment>
<dbReference type="RefSeq" id="WP_138482809.1">
    <property type="nucleotide sequence ID" value="NZ_PPSW01000025.1"/>
</dbReference>
<dbReference type="EMBL" id="PPSW01000025">
    <property type="protein sequence ID" value="TLX46086.1"/>
    <property type="molecule type" value="Genomic_DNA"/>
</dbReference>
<dbReference type="AlphaFoldDB" id="A0A5R9Q0I6"/>
<accession>A0A5R9Q0I6</accession>
<evidence type="ECO:0000313" key="1">
    <source>
        <dbReference type="EMBL" id="TLX46086.1"/>
    </source>
</evidence>
<evidence type="ECO:0008006" key="3">
    <source>
        <dbReference type="Google" id="ProtNLM"/>
    </source>
</evidence>
<reference evidence="1 2" key="1">
    <citation type="submission" date="2018-01" db="EMBL/GenBank/DDBJ databases">
        <title>Co-occurrence of chitin degradation, pigmentation and bioactivity in marine Pseudoalteromonas.</title>
        <authorList>
            <person name="Paulsen S."/>
            <person name="Gram L."/>
            <person name="Machado H."/>
        </authorList>
    </citation>
    <scope>NUCLEOTIDE SEQUENCE [LARGE SCALE GENOMIC DNA]</scope>
    <source>
        <strain evidence="1 2">S3663</strain>
    </source>
</reference>
<dbReference type="Proteomes" id="UP000309186">
    <property type="component" value="Unassembled WGS sequence"/>
</dbReference>
<organism evidence="1 2">
    <name type="scientific">Pseudoalteromonas phenolica</name>
    <dbReference type="NCBI Taxonomy" id="161398"/>
    <lineage>
        <taxon>Bacteria</taxon>
        <taxon>Pseudomonadati</taxon>
        <taxon>Pseudomonadota</taxon>
        <taxon>Gammaproteobacteria</taxon>
        <taxon>Alteromonadales</taxon>
        <taxon>Pseudoalteromonadaceae</taxon>
        <taxon>Pseudoalteromonas</taxon>
    </lineage>
</organism>
<proteinExistence type="predicted"/>
<evidence type="ECO:0000313" key="2">
    <source>
        <dbReference type="Proteomes" id="UP000309186"/>
    </source>
</evidence>
<gene>
    <name evidence="1" type="ORF">C1E24_15065</name>
</gene>